<dbReference type="Proteomes" id="UP001165396">
    <property type="component" value="Unassembled WGS sequence"/>
</dbReference>
<dbReference type="EMBL" id="JANKJG010000011">
    <property type="protein sequence ID" value="MCR8827701.1"/>
    <property type="molecule type" value="Genomic_DNA"/>
</dbReference>
<evidence type="ECO:0000313" key="2">
    <source>
        <dbReference type="Proteomes" id="UP001165396"/>
    </source>
</evidence>
<sequence>MWRWRNTRFTAFGGGIEYVTGGWTFSGELARFNLLGLDLDYASLAAEYRLNNGVSLGADYTRFDLFGTDVDLKSVFGYYDMGEYTVGLAIGDSSDLDDTVYTVFGSWDVSPTGTVGIDITRIENETLVSAFADYELDAYNVQADLITTEDLDLVSVGGGYSFGNGFAAIGSLSYFDLAGLDGTSVTVGGQYEFTEGANVELSVGRISTDFADVDHVSFGLNYELGNRTSGRRTLGNVISSATGSFANLTNF</sequence>
<dbReference type="RefSeq" id="WP_258295470.1">
    <property type="nucleotide sequence ID" value="NZ_JANKJG010000011.1"/>
</dbReference>
<name>A0ABT1Z3J6_9RHOB</name>
<organism evidence="1 2">
    <name type="scientific">Pseudosulfitobacter koreensis</name>
    <dbReference type="NCBI Taxonomy" id="2968472"/>
    <lineage>
        <taxon>Bacteria</taxon>
        <taxon>Pseudomonadati</taxon>
        <taxon>Pseudomonadota</taxon>
        <taxon>Alphaproteobacteria</taxon>
        <taxon>Rhodobacterales</taxon>
        <taxon>Roseobacteraceae</taxon>
        <taxon>Pseudosulfitobacter</taxon>
    </lineage>
</organism>
<accession>A0ABT1Z3J6</accession>
<gene>
    <name evidence="1" type="ORF">NTA49_14260</name>
</gene>
<dbReference type="SUPFAM" id="SSF56935">
    <property type="entry name" value="Porins"/>
    <property type="match status" value="2"/>
</dbReference>
<reference evidence="1" key="1">
    <citation type="submission" date="2022-07" db="EMBL/GenBank/DDBJ databases">
        <title>Pseudosulfitobacter sp. strain AP-MA-4, whole genome sequence.</title>
        <authorList>
            <person name="Jiang Y."/>
        </authorList>
    </citation>
    <scope>NUCLEOTIDE SEQUENCE</scope>
    <source>
        <strain evidence="1">AP-MA-4</strain>
    </source>
</reference>
<keyword evidence="2" id="KW-1185">Reference proteome</keyword>
<evidence type="ECO:0000313" key="1">
    <source>
        <dbReference type="EMBL" id="MCR8827701.1"/>
    </source>
</evidence>
<protein>
    <recommendedName>
        <fullName evidence="3">Porin</fullName>
    </recommendedName>
</protein>
<comment type="caution">
    <text evidence="1">The sequence shown here is derived from an EMBL/GenBank/DDBJ whole genome shotgun (WGS) entry which is preliminary data.</text>
</comment>
<proteinExistence type="predicted"/>
<evidence type="ECO:0008006" key="3">
    <source>
        <dbReference type="Google" id="ProtNLM"/>
    </source>
</evidence>